<dbReference type="InterPro" id="IPR036890">
    <property type="entry name" value="HATPase_C_sf"/>
</dbReference>
<feature type="domain" description="HAMP" evidence="13">
    <location>
        <begin position="935"/>
        <end position="987"/>
    </location>
</feature>
<feature type="domain" description="Histidine kinase" evidence="11">
    <location>
        <begin position="1444"/>
        <end position="1677"/>
    </location>
</feature>
<feature type="domain" description="HAMP" evidence="13">
    <location>
        <begin position="199"/>
        <end position="251"/>
    </location>
</feature>
<dbReference type="CDD" id="cd00082">
    <property type="entry name" value="HisKA"/>
    <property type="match status" value="1"/>
</dbReference>
<dbReference type="GO" id="GO:0000155">
    <property type="term" value="F:phosphorelay sensor kinase activity"/>
    <property type="evidence" value="ECO:0007669"/>
    <property type="project" value="InterPro"/>
</dbReference>
<feature type="domain" description="Response regulatory" evidence="12">
    <location>
        <begin position="1761"/>
        <end position="1875"/>
    </location>
</feature>
<dbReference type="PANTHER" id="PTHR45339:SF1">
    <property type="entry name" value="HYBRID SIGNAL TRANSDUCTION HISTIDINE KINASE J"/>
    <property type="match status" value="1"/>
</dbReference>
<dbReference type="Pfam" id="PF13185">
    <property type="entry name" value="GAF_2"/>
    <property type="match status" value="1"/>
</dbReference>
<dbReference type="InterPro" id="IPR003660">
    <property type="entry name" value="HAMP_dom"/>
</dbReference>
<evidence type="ECO:0000313" key="15">
    <source>
        <dbReference type="Proteomes" id="UP000182229"/>
    </source>
</evidence>
<evidence type="ECO:0000259" key="11">
    <source>
        <dbReference type="PROSITE" id="PS50109"/>
    </source>
</evidence>
<evidence type="ECO:0000256" key="5">
    <source>
        <dbReference type="ARBA" id="ARBA00022679"/>
    </source>
</evidence>
<dbReference type="PROSITE" id="PS50109">
    <property type="entry name" value="HIS_KIN"/>
    <property type="match status" value="1"/>
</dbReference>
<feature type="domain" description="HAMP" evidence="13">
    <location>
        <begin position="751"/>
        <end position="803"/>
    </location>
</feature>
<evidence type="ECO:0000259" key="13">
    <source>
        <dbReference type="PROSITE" id="PS50885"/>
    </source>
</evidence>
<dbReference type="RefSeq" id="WP_071898226.1">
    <property type="nucleotide sequence ID" value="NZ_MPIN01000002.1"/>
</dbReference>
<evidence type="ECO:0000256" key="1">
    <source>
        <dbReference type="ARBA" id="ARBA00000085"/>
    </source>
</evidence>
<dbReference type="SUPFAM" id="SSF55874">
    <property type="entry name" value="ATPase domain of HSP90 chaperone/DNA topoisomerase II/histidine kinase"/>
    <property type="match status" value="1"/>
</dbReference>
<dbReference type="GO" id="GO:0016020">
    <property type="term" value="C:membrane"/>
    <property type="evidence" value="ECO:0007669"/>
    <property type="project" value="UniProtKB-SubCell"/>
</dbReference>
<keyword evidence="15" id="KW-1185">Reference proteome</keyword>
<dbReference type="SMART" id="SM00448">
    <property type="entry name" value="REC"/>
    <property type="match status" value="3"/>
</dbReference>
<evidence type="ECO:0000256" key="10">
    <source>
        <dbReference type="SAM" id="MobiDB-lite"/>
    </source>
</evidence>
<keyword evidence="9" id="KW-0175">Coiled coil</keyword>
<dbReference type="InterPro" id="IPR036097">
    <property type="entry name" value="HisK_dim/P_sf"/>
</dbReference>
<feature type="domain" description="HAMP" evidence="13">
    <location>
        <begin position="383"/>
        <end position="435"/>
    </location>
</feature>
<feature type="region of interest" description="Disordered" evidence="10">
    <location>
        <begin position="1370"/>
        <end position="1396"/>
    </location>
</feature>
<dbReference type="CDD" id="cd00156">
    <property type="entry name" value="REC"/>
    <property type="match status" value="1"/>
</dbReference>
<dbReference type="PRINTS" id="PR00344">
    <property type="entry name" value="BCTRLSENSOR"/>
</dbReference>
<comment type="subcellular location">
    <subcellularLocation>
        <location evidence="2">Membrane</location>
    </subcellularLocation>
</comment>
<protein>
    <recommendedName>
        <fullName evidence="3">histidine kinase</fullName>
        <ecNumber evidence="3">2.7.13.3</ecNumber>
    </recommendedName>
</protein>
<dbReference type="Pfam" id="PF18947">
    <property type="entry name" value="HAMP_2"/>
    <property type="match status" value="3"/>
</dbReference>
<keyword evidence="6 14" id="KW-0418">Kinase</keyword>
<keyword evidence="7" id="KW-0902">Two-component regulatory system</keyword>
<dbReference type="InterPro" id="IPR003661">
    <property type="entry name" value="HisK_dim/P_dom"/>
</dbReference>
<dbReference type="EMBL" id="MPIN01000002">
    <property type="protein sequence ID" value="OJH41560.1"/>
    <property type="molecule type" value="Genomic_DNA"/>
</dbReference>
<dbReference type="PROSITE" id="PS50110">
    <property type="entry name" value="RESPONSE_REGULATORY"/>
    <property type="match status" value="3"/>
</dbReference>
<dbReference type="Proteomes" id="UP000182229">
    <property type="component" value="Unassembled WGS sequence"/>
</dbReference>
<dbReference type="Pfam" id="PF00072">
    <property type="entry name" value="Response_reg"/>
    <property type="match status" value="3"/>
</dbReference>
<dbReference type="InterPro" id="IPR001789">
    <property type="entry name" value="Sig_transdc_resp-reg_receiver"/>
</dbReference>
<dbReference type="FunFam" id="1.20.120.1530:FF:000002">
    <property type="entry name" value="Two-component osmosensing histidine kinase"/>
    <property type="match status" value="8"/>
</dbReference>
<keyword evidence="5" id="KW-0808">Transferase</keyword>
<comment type="catalytic activity">
    <reaction evidence="1">
        <text>ATP + protein L-histidine = ADP + protein N-phospho-L-histidine.</text>
        <dbReference type="EC" id="2.7.13.3"/>
    </reaction>
</comment>
<proteinExistence type="predicted"/>
<dbReference type="InterPro" id="IPR029016">
    <property type="entry name" value="GAF-like_dom_sf"/>
</dbReference>
<dbReference type="PROSITE" id="PS50885">
    <property type="entry name" value="HAMP"/>
    <property type="match status" value="12"/>
</dbReference>
<dbReference type="EC" id="2.7.13.3" evidence="3"/>
<dbReference type="SUPFAM" id="SSF58104">
    <property type="entry name" value="Methyl-accepting chemotaxis protein (MCP) signaling domain"/>
    <property type="match status" value="6"/>
</dbReference>
<evidence type="ECO:0000256" key="3">
    <source>
        <dbReference type="ARBA" id="ARBA00012438"/>
    </source>
</evidence>
<dbReference type="SMART" id="SM00065">
    <property type="entry name" value="GAF"/>
    <property type="match status" value="1"/>
</dbReference>
<dbReference type="SUPFAM" id="SSF52172">
    <property type="entry name" value="CheY-like"/>
    <property type="match status" value="3"/>
</dbReference>
<evidence type="ECO:0000256" key="2">
    <source>
        <dbReference type="ARBA" id="ARBA00004370"/>
    </source>
</evidence>
<dbReference type="InterPro" id="IPR011006">
    <property type="entry name" value="CheY-like_superfamily"/>
</dbReference>
<evidence type="ECO:0000313" key="14">
    <source>
        <dbReference type="EMBL" id="OJH41560.1"/>
    </source>
</evidence>
<feature type="modified residue" description="4-aspartylphosphate" evidence="8">
    <location>
        <position position="1810"/>
    </location>
</feature>
<name>A0A1L9BH25_9BACT</name>
<reference evidence="14 15" key="2">
    <citation type="submission" date="2016-12" db="EMBL/GenBank/DDBJ databases">
        <title>Draft Genome Sequence of Cystobacter ferrugineus Strain Cbfe23.</title>
        <authorList>
            <person name="Akbar S."/>
            <person name="Dowd S.E."/>
            <person name="Stevens D.C."/>
        </authorList>
    </citation>
    <scope>NUCLEOTIDE SEQUENCE [LARGE SCALE GENOMIC DNA]</scope>
    <source>
        <strain evidence="14 15">Cbfe23</strain>
    </source>
</reference>
<dbReference type="Pfam" id="PF00672">
    <property type="entry name" value="HAMP"/>
    <property type="match status" value="8"/>
</dbReference>
<dbReference type="SMART" id="SM00388">
    <property type="entry name" value="HisKA"/>
    <property type="match status" value="1"/>
</dbReference>
<dbReference type="SMART" id="SM00304">
    <property type="entry name" value="HAMP"/>
    <property type="match status" value="12"/>
</dbReference>
<feature type="coiled-coil region" evidence="9">
    <location>
        <begin position="1145"/>
        <end position="1172"/>
    </location>
</feature>
<gene>
    <name evidence="14" type="ORF">BON30_06590</name>
</gene>
<sequence>MATSSDKAQSDNTIDAKLLLKTLQSIRKGDFQARMPEDRTGTTGKIYDTLNEVISLNEALTHEVARISQVVGREGRIAQRASLPNAVGGWQSCLEAINTLITDLAQPTTEVARVIGAVAKGDLTQTMALDFEDRPLRGEFLRTAQVINSTVTQLSSFASEVTRVAREVGTEGKLGGQAVLRGVSGTWKELTDSVNLMASNLTAQVRNIAEVTTAVANGNLSKKITVDVRGEMAELKQTINTMVDNLNTFSGEVTRVAREVGTEGKLGGQAQVKGVSGTWKDLTDNVNSMASGLTAQVRDIAKVATAVANGDLGQKVTVDVKGEILELKNTINKMVDNLNTFSIEVTRVAREVGTEGKLGGQAQVKDVAGTWKDLTDNVNQMAGNLTAQVRDIADVTTAVARGDLSKKVTVDVKGEILALKNTINTMVDQLSSFASEVTRVAKEVGTEGKLGGQARVEGVAGTWKDLTDNVNSMASGLTAQVRDIAKVATAVANGDLGQKVTVDVRGEILELKNTINKMVDNLNTFSFEVTRVAREVGTEGKLGGQAQVKDVAGTWKDLTDNVNQMAGNLTAQVRNIAEVTTAVARGDLSKKITVDVKGEILALKNTINTMVDQLSSFASEVTRVAKEVGTEGKLGGQAQVEGVAGTWKDLTDNVNSMASGLTAQVRDIAKVTTAVANGDMSKKITVDVKGEILELKNTINTMVDNLNTFASEVTRVAREVGTEGKLGGQAQVKGVSGTWKDLTDNVNSMASGLTAQVRNIAEVTTAVANGDLSKKITVDVKGEILELKNTINTMVDNLNTFASEVTRVAKEVGTEGKLGGQAQVKGVSGTWKDLTDNVNSMASNLTAQVRNIAEVTTAVANGDMSKKITVDVKGEILELKNTINTMVDQLSSFASEVTRVAREVGTEGKLGGQAQVKGVSGTWKDLTDNVNSMASNLTAQVRDIAKVTTAVAMGDLSKKITVDVQGEILELKNTINTMVDQLSSFASEVTRVAREVGTEGKLGGQAQVQGVAGIWKDLTDNVNSMASNLTAQVRGIATVVTAVAAGDLKRKLALAAKGEIAALADTINGMIDTLATFADQVTTVAREVGIEGKLGGQAKVPGAAGTWRDLTDNVNSMAGSLTTQVRSLAEVATAVAKGDLTRSISVEAQGEMAALKDNINQMIANLRDTTQKNTEQDWLKTNLARFTRLLQGQRELETVSKLILKELAPLVQAQHGVFFLMDGSDKNQTLRLLSTYAYRERKSLANSFRLGEGLVGQCAVEKERILLTDVPDDYIRINSGLGESKPLNIVVLPVIFEGHVKAVIELASFYRFSETHLSFLDQLTESIGIVLNTIAAGMRTEELLKQSQSLADELRSGQQELTETNRRLEQQAKSLQASEERLKQQQEELQQTNEELEERSRLLQVQNMEVERKNREIEQAKMSLEDRAQQLALSSKYKNEFLANMSHELRTPLNSLLILSKLLSENAEGNLSGRQVEFAQTIHGAGSDLLSLINDILDLSKIESGTMSVDVDEVSLNSLKDFVERTFRQMAVDKKLGFKLDFAQALPAHIYTDGRRLQQVIKNLLANAFKFTEEGQVILDVRPARGGWSLEHPILNQGGSVLAFSVIDTGIGIAENKQKIIFEAFQQADGTTSRKYGGTGLGLSISREIAKLLGGEIKVVSAPGKGSTFTLYIPQTYVAPSLSATRPVQPGGNGNGNGNGHGNGTGTTPSHGGASISARMSPEARMQALRAEVESAVQEEELSREEEVEDDRRNIQPGDRTLLIVEDDIVFARILLGLVREKGFKGLVALRGDTGLAMARQYKPDAITLDIGLPVIDGWNLLDRLKHDSRTRHIPVHIISASEEERSRGLKLGALAVLQKPVTREALGEALGRVKGFIERPVKNLLVVEDDQRQRESIVNLIGNGDVKTTAVGSGNEALQCMQEKYFDCVVLDLGLPDMTGLQLIDAMKSQGHTPPIIVYTGKELTEEEETVLKRVTDAIIIKSVKSPEQLLDETALFLHRVEANLPESKRAMIKQLHQSDPVLAGKKVLVVDDDVRNIFALTSVLERHKMQVLYAENGRKGIEIIRNTPDLHVVLMDVMMPEMDGYETMRAIRQVNTLKNLPIIALTAKAMKGDREKCIDAGASDYITKPVETDQLISLLRVWLFRTAERAQKG</sequence>
<dbReference type="Gene3D" id="1.20.120.1530">
    <property type="match status" value="7"/>
</dbReference>
<dbReference type="Gene3D" id="3.30.565.10">
    <property type="entry name" value="Histidine kinase-like ATPase, C-terminal domain"/>
    <property type="match status" value="1"/>
</dbReference>
<dbReference type="CDD" id="cd17546">
    <property type="entry name" value="REC_hyHK_CKI1_RcsC-like"/>
    <property type="match status" value="1"/>
</dbReference>
<dbReference type="CDD" id="cd06225">
    <property type="entry name" value="HAMP"/>
    <property type="match status" value="11"/>
</dbReference>
<feature type="domain" description="HAMP" evidence="13">
    <location>
        <begin position="843"/>
        <end position="895"/>
    </location>
</feature>
<dbReference type="Gene3D" id="1.10.287.130">
    <property type="match status" value="1"/>
</dbReference>
<dbReference type="Pfam" id="PF02518">
    <property type="entry name" value="HATPase_c"/>
    <property type="match status" value="1"/>
</dbReference>
<comment type="caution">
    <text evidence="14">The sequence shown here is derived from an EMBL/GenBank/DDBJ whole genome shotgun (WGS) entry which is preliminary data.</text>
</comment>
<feature type="domain" description="HAMP" evidence="13">
    <location>
        <begin position="567"/>
        <end position="619"/>
    </location>
</feature>
<evidence type="ECO:0000256" key="6">
    <source>
        <dbReference type="ARBA" id="ARBA00022777"/>
    </source>
</evidence>
<accession>A0A1L9BH25</accession>
<feature type="domain" description="Response regulatory" evidence="12">
    <location>
        <begin position="1884"/>
        <end position="1998"/>
    </location>
</feature>
<keyword evidence="4 8" id="KW-0597">Phosphoprotein</keyword>
<evidence type="ECO:0000256" key="9">
    <source>
        <dbReference type="SAM" id="Coils"/>
    </source>
</evidence>
<dbReference type="InterPro" id="IPR003594">
    <property type="entry name" value="HATPase_dom"/>
</dbReference>
<feature type="modified residue" description="4-aspartylphosphate" evidence="8">
    <location>
        <position position="1933"/>
    </location>
</feature>
<evidence type="ECO:0000256" key="7">
    <source>
        <dbReference type="ARBA" id="ARBA00023012"/>
    </source>
</evidence>
<dbReference type="Gene3D" id="3.40.50.2300">
    <property type="match status" value="3"/>
</dbReference>
<organism evidence="14 15">
    <name type="scientific">Cystobacter ferrugineus</name>
    <dbReference type="NCBI Taxonomy" id="83449"/>
    <lineage>
        <taxon>Bacteria</taxon>
        <taxon>Pseudomonadati</taxon>
        <taxon>Myxococcota</taxon>
        <taxon>Myxococcia</taxon>
        <taxon>Myxococcales</taxon>
        <taxon>Cystobacterineae</taxon>
        <taxon>Archangiaceae</taxon>
        <taxon>Cystobacter</taxon>
    </lineage>
</organism>
<dbReference type="Pfam" id="PF00512">
    <property type="entry name" value="HisKA"/>
    <property type="match status" value="1"/>
</dbReference>
<dbReference type="InterPro" id="IPR005467">
    <property type="entry name" value="His_kinase_dom"/>
</dbReference>
<dbReference type="CDD" id="cd16922">
    <property type="entry name" value="HATPase_EvgS-ArcB-TorS-like"/>
    <property type="match status" value="1"/>
</dbReference>
<dbReference type="Gene3D" id="1.10.287.950">
    <property type="entry name" value="Methyl-accepting chemotaxis protein"/>
    <property type="match status" value="1"/>
</dbReference>
<dbReference type="SUPFAM" id="SSF47384">
    <property type="entry name" value="Homodimeric domain of signal transducing histidine kinase"/>
    <property type="match status" value="1"/>
</dbReference>
<feature type="domain" description="HAMP" evidence="13">
    <location>
        <begin position="1119"/>
        <end position="1171"/>
    </location>
</feature>
<feature type="domain" description="HAMP" evidence="13">
    <location>
        <begin position="102"/>
        <end position="159"/>
    </location>
</feature>
<evidence type="ECO:0000259" key="12">
    <source>
        <dbReference type="PROSITE" id="PS50110"/>
    </source>
</evidence>
<feature type="domain" description="HAMP" evidence="13">
    <location>
        <begin position="291"/>
        <end position="343"/>
    </location>
</feature>
<feature type="domain" description="Response regulatory" evidence="12">
    <location>
        <begin position="2028"/>
        <end position="2145"/>
    </location>
</feature>
<dbReference type="OrthoDB" id="9796305at2"/>
<evidence type="ECO:0000256" key="4">
    <source>
        <dbReference type="ARBA" id="ARBA00022553"/>
    </source>
</evidence>
<dbReference type="SUPFAM" id="SSF55781">
    <property type="entry name" value="GAF domain-like"/>
    <property type="match status" value="1"/>
</dbReference>
<dbReference type="SMART" id="SM00387">
    <property type="entry name" value="HATPase_c"/>
    <property type="match status" value="1"/>
</dbReference>
<dbReference type="InterPro" id="IPR004358">
    <property type="entry name" value="Sig_transdc_His_kin-like_C"/>
</dbReference>
<feature type="compositionally biased region" description="Acidic residues" evidence="10">
    <location>
        <begin position="1737"/>
        <end position="1749"/>
    </location>
</feature>
<dbReference type="STRING" id="83449.BON30_06590"/>
<feature type="domain" description="HAMP" evidence="13">
    <location>
        <begin position="1027"/>
        <end position="1079"/>
    </location>
</feature>
<feature type="region of interest" description="Disordered" evidence="10">
    <location>
        <begin position="1683"/>
        <end position="1752"/>
    </location>
</feature>
<dbReference type="FunFam" id="3.30.565.10:FF:000010">
    <property type="entry name" value="Sensor histidine kinase RcsC"/>
    <property type="match status" value="1"/>
</dbReference>
<feature type="domain" description="HAMP" evidence="13">
    <location>
        <begin position="659"/>
        <end position="711"/>
    </location>
</feature>
<evidence type="ECO:0000256" key="8">
    <source>
        <dbReference type="PROSITE-ProRule" id="PRU00169"/>
    </source>
</evidence>
<feature type="domain" description="HAMP" evidence="13">
    <location>
        <begin position="475"/>
        <end position="527"/>
    </location>
</feature>
<feature type="modified residue" description="4-aspartylphosphate" evidence="8">
    <location>
        <position position="2078"/>
    </location>
</feature>
<feature type="compositionally biased region" description="Gly residues" evidence="10">
    <location>
        <begin position="1691"/>
        <end position="1705"/>
    </location>
</feature>
<reference evidence="15" key="1">
    <citation type="submission" date="2016-11" db="EMBL/GenBank/DDBJ databases">
        <authorList>
            <person name="Shukria A."/>
            <person name="Stevens D.C."/>
        </authorList>
    </citation>
    <scope>NUCLEOTIDE SEQUENCE [LARGE SCALE GENOMIC DNA]</scope>
    <source>
        <strain evidence="15">Cbfe23</strain>
    </source>
</reference>
<dbReference type="Gene3D" id="3.30.450.40">
    <property type="match status" value="1"/>
</dbReference>
<dbReference type="PANTHER" id="PTHR45339">
    <property type="entry name" value="HYBRID SIGNAL TRANSDUCTION HISTIDINE KINASE J"/>
    <property type="match status" value="1"/>
</dbReference>
<dbReference type="InterPro" id="IPR003018">
    <property type="entry name" value="GAF"/>
</dbReference>